<dbReference type="RefSeq" id="WP_165049573.1">
    <property type="nucleotide sequence ID" value="NZ_JAALFE010000008.1"/>
</dbReference>
<organism evidence="2 3">
    <name type="scientific">Paragemmobacter kunshanensis</name>
    <dbReference type="NCBI Taxonomy" id="2583234"/>
    <lineage>
        <taxon>Bacteria</taxon>
        <taxon>Pseudomonadati</taxon>
        <taxon>Pseudomonadota</taxon>
        <taxon>Alphaproteobacteria</taxon>
        <taxon>Rhodobacterales</taxon>
        <taxon>Paracoccaceae</taxon>
        <taxon>Paragemmobacter</taxon>
    </lineage>
</organism>
<dbReference type="AlphaFoldDB" id="A0A6M1TYM2"/>
<proteinExistence type="predicted"/>
<keyword evidence="1" id="KW-0732">Signal</keyword>
<evidence type="ECO:0000313" key="2">
    <source>
        <dbReference type="EMBL" id="NGQ91242.1"/>
    </source>
</evidence>
<evidence type="ECO:0008006" key="4">
    <source>
        <dbReference type="Google" id="ProtNLM"/>
    </source>
</evidence>
<comment type="caution">
    <text evidence="2">The sequence shown here is derived from an EMBL/GenBank/DDBJ whole genome shotgun (WGS) entry which is preliminary data.</text>
</comment>
<feature type="chain" id="PRO_5026839364" description="YHS domain-containing protein" evidence="1">
    <location>
        <begin position="21"/>
        <end position="149"/>
    </location>
</feature>
<sequence length="149" mass="16493">MIARTGLAFVALCLALPARADFIETEWLVSAFSGEAWFIDPAATIGASQYFESGYAEGVFYSCDFAGQSMVYTPWSVEDFLANPEFADFARLTDPRLAQAEELFVHRITCEGSGDPALRRTLYPFVTTNGRDVAFYPFEGGIFTLEPVK</sequence>
<evidence type="ECO:0000256" key="1">
    <source>
        <dbReference type="SAM" id="SignalP"/>
    </source>
</evidence>
<gene>
    <name evidence="2" type="ORF">G5V65_10060</name>
</gene>
<evidence type="ECO:0000313" key="3">
    <source>
        <dbReference type="Proteomes" id="UP000474758"/>
    </source>
</evidence>
<keyword evidence="3" id="KW-1185">Reference proteome</keyword>
<accession>A0A6M1TYM2</accession>
<dbReference type="EMBL" id="JAALFE010000008">
    <property type="protein sequence ID" value="NGQ91242.1"/>
    <property type="molecule type" value="Genomic_DNA"/>
</dbReference>
<feature type="signal peptide" evidence="1">
    <location>
        <begin position="1"/>
        <end position="20"/>
    </location>
</feature>
<protein>
    <recommendedName>
        <fullName evidence="4">YHS domain-containing protein</fullName>
    </recommendedName>
</protein>
<dbReference type="Proteomes" id="UP000474758">
    <property type="component" value="Unassembled WGS sequence"/>
</dbReference>
<reference evidence="2 3" key="1">
    <citation type="submission" date="2020-02" db="EMBL/GenBank/DDBJ databases">
        <title>Rhodobacter translucens sp. nov., a novel bacterium isolated from activated sludge.</title>
        <authorList>
            <person name="Liu J."/>
        </authorList>
    </citation>
    <scope>NUCLEOTIDE SEQUENCE [LARGE SCALE GENOMIC DNA]</scope>
    <source>
        <strain evidence="2 3">HX-7-19</strain>
    </source>
</reference>
<name>A0A6M1TYM2_9RHOB</name>